<protein>
    <submittedName>
        <fullName evidence="5">LysM peptidoglycan-binding domain-containing protein</fullName>
    </submittedName>
</protein>
<evidence type="ECO:0000313" key="5">
    <source>
        <dbReference type="EMBL" id="RID86612.1"/>
    </source>
</evidence>
<dbReference type="RefSeq" id="WP_119112115.1">
    <property type="nucleotide sequence ID" value="NZ_CBCSEO010000015.1"/>
</dbReference>
<dbReference type="SMART" id="SM01208">
    <property type="entry name" value="G5"/>
    <property type="match status" value="1"/>
</dbReference>
<evidence type="ECO:0000313" key="6">
    <source>
        <dbReference type="Proteomes" id="UP000265816"/>
    </source>
</evidence>
<dbReference type="Gene3D" id="2.20.230.10">
    <property type="entry name" value="Resuscitation-promoting factor rpfb"/>
    <property type="match status" value="1"/>
</dbReference>
<evidence type="ECO:0000259" key="3">
    <source>
        <dbReference type="PROSITE" id="PS51109"/>
    </source>
</evidence>
<feature type="signal peptide" evidence="2">
    <location>
        <begin position="1"/>
        <end position="43"/>
    </location>
</feature>
<dbReference type="PANTHER" id="PTHR21666:SF270">
    <property type="entry name" value="MUREIN HYDROLASE ACTIVATOR ENVC"/>
    <property type="match status" value="1"/>
</dbReference>
<dbReference type="Proteomes" id="UP000265816">
    <property type="component" value="Unassembled WGS sequence"/>
</dbReference>
<feature type="domain" description="G5" evidence="3">
    <location>
        <begin position="282"/>
        <end position="362"/>
    </location>
</feature>
<evidence type="ECO:0000256" key="1">
    <source>
        <dbReference type="ARBA" id="ARBA00022729"/>
    </source>
</evidence>
<dbReference type="Gene3D" id="3.10.350.10">
    <property type="entry name" value="LysM domain"/>
    <property type="match status" value="1"/>
</dbReference>
<dbReference type="SUPFAM" id="SSF51261">
    <property type="entry name" value="Duplicated hybrid motif"/>
    <property type="match status" value="1"/>
</dbReference>
<feature type="chain" id="PRO_5017300397" evidence="2">
    <location>
        <begin position="44"/>
        <end position="490"/>
    </location>
</feature>
<keyword evidence="6" id="KW-1185">Reference proteome</keyword>
<dbReference type="CDD" id="cd12797">
    <property type="entry name" value="M23_peptidase"/>
    <property type="match status" value="1"/>
</dbReference>
<dbReference type="InterPro" id="IPR036779">
    <property type="entry name" value="LysM_dom_sf"/>
</dbReference>
<proteinExistence type="predicted"/>
<dbReference type="Pfam" id="PF01551">
    <property type="entry name" value="Peptidase_M23"/>
    <property type="match status" value="1"/>
</dbReference>
<dbReference type="SUPFAM" id="SSF54106">
    <property type="entry name" value="LysM domain"/>
    <property type="match status" value="1"/>
</dbReference>
<dbReference type="EMBL" id="QWVT01000012">
    <property type="protein sequence ID" value="RID86612.1"/>
    <property type="molecule type" value="Genomic_DNA"/>
</dbReference>
<keyword evidence="1 2" id="KW-0732">Signal</keyword>
<sequence length="490" mass="53084">MVSLIKKLSELKDKATSQIKPTLGKALMAAVAISALSVGTANAAASDTELTTVYYVYMNDEFLGTINNKEMIEKLVEEKTDAAKLVYKDLDVTLGPDLAFVPEQVFESAVSSDEADIAKQVESKLSIMAKATAINIDGKAAAYVKDQAAFKEVIRQMKLSYVTEKELADLEQRKKLKPASLPELKENESRLLDVKLTKNMAASTEEVAPNRVLSAEDAVKLLKKGTLEEKKYKVQEGDVLGSIANSHGLELAELLKLNPGLTEDSLLKQGQEMNVTVLKPLVEVAVEKEVFQNESIPFSREVEEDSSMPKGDSRVKQAGKDGAKSVIYKVSEVNGGTARKETVKTIVNEEPVSEITIKGTKEIPSRGSGALIWPASGGYVSSEQGYRWGRMHKGIDIARPGDRTIKAADNGIVVSAGMDGSYGNKVVIDHQNGFRTVYAHLDSISVSSGQTVEAGSQIGVMGSTGDSTGVHLHFEVYKNGQLVNPREYIR</sequence>
<gene>
    <name evidence="5" type="ORF">D1970_06680</name>
</gene>
<dbReference type="PROSITE" id="PS51109">
    <property type="entry name" value="G5"/>
    <property type="match status" value="1"/>
</dbReference>
<dbReference type="CDD" id="cd00118">
    <property type="entry name" value="LysM"/>
    <property type="match status" value="1"/>
</dbReference>
<dbReference type="Pfam" id="PF01476">
    <property type="entry name" value="LysM"/>
    <property type="match status" value="1"/>
</dbReference>
<dbReference type="InterPro" id="IPR018392">
    <property type="entry name" value="LysM"/>
</dbReference>
<dbReference type="InterPro" id="IPR016047">
    <property type="entry name" value="M23ase_b-sheet_dom"/>
</dbReference>
<dbReference type="Pfam" id="PF07501">
    <property type="entry name" value="G5"/>
    <property type="match status" value="1"/>
</dbReference>
<comment type="caution">
    <text evidence="5">The sequence shown here is derived from an EMBL/GenBank/DDBJ whole genome shotgun (WGS) entry which is preliminary data.</text>
</comment>
<organism evidence="5 6">
    <name type="scientific">Mesobacillus zeae</name>
    <dbReference type="NCBI Taxonomy" id="1917180"/>
    <lineage>
        <taxon>Bacteria</taxon>
        <taxon>Bacillati</taxon>
        <taxon>Bacillota</taxon>
        <taxon>Bacilli</taxon>
        <taxon>Bacillales</taxon>
        <taxon>Bacillaceae</taxon>
        <taxon>Mesobacillus</taxon>
    </lineage>
</organism>
<dbReference type="AlphaFoldDB" id="A0A398B9S8"/>
<name>A0A398B9S8_9BACI</name>
<dbReference type="Gene3D" id="2.70.70.10">
    <property type="entry name" value="Glucose Permease (Domain IIA)"/>
    <property type="match status" value="1"/>
</dbReference>
<dbReference type="InterPro" id="IPR011055">
    <property type="entry name" value="Dup_hybrid_motif"/>
</dbReference>
<reference evidence="5 6" key="1">
    <citation type="submission" date="2018-08" db="EMBL/GenBank/DDBJ databases">
        <title>Bacillus jemisoniae sp. nov., Bacillus chryseoplanitiae sp. nov., Bacillus resnikiae sp. nov., and Bacillus frankliniae sp. nov., isolated from Viking spacecraft and associated surfaces.</title>
        <authorList>
            <person name="Seuylemezian A."/>
            <person name="Vaishampayan P."/>
        </authorList>
    </citation>
    <scope>NUCLEOTIDE SEQUENCE [LARGE SCALE GENOMIC DNA]</scope>
    <source>
        <strain evidence="5 6">JJ-247</strain>
    </source>
</reference>
<evidence type="ECO:0000256" key="2">
    <source>
        <dbReference type="SAM" id="SignalP"/>
    </source>
</evidence>
<dbReference type="InterPro" id="IPR011098">
    <property type="entry name" value="G5_dom"/>
</dbReference>
<dbReference type="PANTHER" id="PTHR21666">
    <property type="entry name" value="PEPTIDASE-RELATED"/>
    <property type="match status" value="1"/>
</dbReference>
<dbReference type="OrthoDB" id="9805070at2"/>
<feature type="domain" description="LysM" evidence="4">
    <location>
        <begin position="230"/>
        <end position="275"/>
    </location>
</feature>
<dbReference type="InterPro" id="IPR050570">
    <property type="entry name" value="Cell_wall_metabolism_enzyme"/>
</dbReference>
<dbReference type="PROSITE" id="PS51782">
    <property type="entry name" value="LYSM"/>
    <property type="match status" value="1"/>
</dbReference>
<evidence type="ECO:0000259" key="4">
    <source>
        <dbReference type="PROSITE" id="PS51782"/>
    </source>
</evidence>
<dbReference type="GO" id="GO:0004222">
    <property type="term" value="F:metalloendopeptidase activity"/>
    <property type="evidence" value="ECO:0007669"/>
    <property type="project" value="TreeGrafter"/>
</dbReference>
<dbReference type="SMART" id="SM00257">
    <property type="entry name" value="LysM"/>
    <property type="match status" value="1"/>
</dbReference>
<accession>A0A398B9S8</accession>